<dbReference type="CDD" id="cd05233">
    <property type="entry name" value="SDR_c"/>
    <property type="match status" value="1"/>
</dbReference>
<dbReference type="PROSITE" id="PS00061">
    <property type="entry name" value="ADH_SHORT"/>
    <property type="match status" value="1"/>
</dbReference>
<evidence type="ECO:0000256" key="2">
    <source>
        <dbReference type="ARBA" id="ARBA00023002"/>
    </source>
</evidence>
<dbReference type="EMBL" id="CAFBLS010000056">
    <property type="protein sequence ID" value="CAB4869450.1"/>
    <property type="molecule type" value="Genomic_DNA"/>
</dbReference>
<evidence type="ECO:0000256" key="1">
    <source>
        <dbReference type="ARBA" id="ARBA00006484"/>
    </source>
</evidence>
<dbReference type="Gene3D" id="3.40.50.720">
    <property type="entry name" value="NAD(P)-binding Rossmann-like Domain"/>
    <property type="match status" value="1"/>
</dbReference>
<dbReference type="SUPFAM" id="SSF51735">
    <property type="entry name" value="NAD(P)-binding Rossmann-fold domains"/>
    <property type="match status" value="1"/>
</dbReference>
<protein>
    <submittedName>
        <fullName evidence="3">Unannotated protein</fullName>
    </submittedName>
</protein>
<organism evidence="3">
    <name type="scientific">freshwater metagenome</name>
    <dbReference type="NCBI Taxonomy" id="449393"/>
    <lineage>
        <taxon>unclassified sequences</taxon>
        <taxon>metagenomes</taxon>
        <taxon>ecological metagenomes</taxon>
    </lineage>
</organism>
<dbReference type="InterPro" id="IPR002347">
    <property type="entry name" value="SDR_fam"/>
</dbReference>
<accession>A0A6J7DIV3</accession>
<dbReference type="FunFam" id="3.40.50.720:FF:000084">
    <property type="entry name" value="Short-chain dehydrogenase reductase"/>
    <property type="match status" value="1"/>
</dbReference>
<sequence>MDGHLEMEAVMLKGISGRMALVTGAAGGIGSATCRRLHAEGANVVAVDIDGAGLDALVAELGDRALAVRADVTDAQETERFFAAAVERFGAVDMFHANAGVESKVLPVASFDLADFEKVFAVNVRSAFLGSSAAVRQMMTQPTAGKIVFTASIAGLKSDGGVSVYNASKHAVIGLARSLMKETGALGIRVNVVAPGVVDTRMMKPLEDGLGALAGIDGATLKAALLTAVPLGRYAEADEVAATVAWLLSDEVPYMHGEVVTVGGGLYP</sequence>
<dbReference type="PANTHER" id="PTHR24321:SF8">
    <property type="entry name" value="ESTRADIOL 17-BETA-DEHYDROGENASE 8-RELATED"/>
    <property type="match status" value="1"/>
</dbReference>
<dbReference type="PRINTS" id="PR00080">
    <property type="entry name" value="SDRFAMILY"/>
</dbReference>
<dbReference type="PRINTS" id="PR00081">
    <property type="entry name" value="GDHRDH"/>
</dbReference>
<gene>
    <name evidence="3" type="ORF">UFOPK3402_00613</name>
</gene>
<dbReference type="PANTHER" id="PTHR24321">
    <property type="entry name" value="DEHYDROGENASES, SHORT CHAIN"/>
    <property type="match status" value="1"/>
</dbReference>
<dbReference type="GO" id="GO:0016491">
    <property type="term" value="F:oxidoreductase activity"/>
    <property type="evidence" value="ECO:0007669"/>
    <property type="project" value="UniProtKB-KW"/>
</dbReference>
<dbReference type="AlphaFoldDB" id="A0A6J7DIV3"/>
<keyword evidence="2" id="KW-0560">Oxidoreductase</keyword>
<dbReference type="Pfam" id="PF00106">
    <property type="entry name" value="adh_short"/>
    <property type="match status" value="1"/>
</dbReference>
<proteinExistence type="inferred from homology"/>
<evidence type="ECO:0000313" key="3">
    <source>
        <dbReference type="EMBL" id="CAB4869450.1"/>
    </source>
</evidence>
<dbReference type="InterPro" id="IPR036291">
    <property type="entry name" value="NAD(P)-bd_dom_sf"/>
</dbReference>
<reference evidence="3" key="1">
    <citation type="submission" date="2020-05" db="EMBL/GenBank/DDBJ databases">
        <authorList>
            <person name="Chiriac C."/>
            <person name="Salcher M."/>
            <person name="Ghai R."/>
            <person name="Kavagutti S V."/>
        </authorList>
    </citation>
    <scope>NUCLEOTIDE SEQUENCE</scope>
</reference>
<comment type="similarity">
    <text evidence="1">Belongs to the short-chain dehydrogenases/reductases (SDR) family.</text>
</comment>
<name>A0A6J7DIV3_9ZZZZ</name>
<dbReference type="InterPro" id="IPR020904">
    <property type="entry name" value="Sc_DH/Rdtase_CS"/>
</dbReference>